<dbReference type="Proteomes" id="UP001156441">
    <property type="component" value="Unassembled WGS sequence"/>
</dbReference>
<evidence type="ECO:0000313" key="2">
    <source>
        <dbReference type="EMBL" id="MCT2585998.1"/>
    </source>
</evidence>
<protein>
    <submittedName>
        <fullName evidence="2">Uncharacterized protein</fullName>
    </submittedName>
</protein>
<reference evidence="2 3" key="1">
    <citation type="submission" date="2021-02" db="EMBL/GenBank/DDBJ databases">
        <title>Actinophytocola xerophila sp. nov., isolated from soil of cotton cropping field.</title>
        <authorList>
            <person name="Huang R."/>
            <person name="Chen X."/>
            <person name="Ge X."/>
            <person name="Liu W."/>
        </authorList>
    </citation>
    <scope>NUCLEOTIDE SEQUENCE [LARGE SCALE GENOMIC DNA]</scope>
    <source>
        <strain evidence="2 3">S1-96</strain>
    </source>
</reference>
<evidence type="ECO:0000256" key="1">
    <source>
        <dbReference type="SAM" id="Phobius"/>
    </source>
</evidence>
<keyword evidence="1" id="KW-0472">Membrane</keyword>
<keyword evidence="3" id="KW-1185">Reference proteome</keyword>
<keyword evidence="1" id="KW-0812">Transmembrane</keyword>
<organism evidence="2 3">
    <name type="scientific">Actinophytocola gossypii</name>
    <dbReference type="NCBI Taxonomy" id="2812003"/>
    <lineage>
        <taxon>Bacteria</taxon>
        <taxon>Bacillati</taxon>
        <taxon>Actinomycetota</taxon>
        <taxon>Actinomycetes</taxon>
        <taxon>Pseudonocardiales</taxon>
        <taxon>Pseudonocardiaceae</taxon>
    </lineage>
</organism>
<dbReference type="RefSeq" id="WP_260193753.1">
    <property type="nucleotide sequence ID" value="NZ_JAFFZE010000016.1"/>
</dbReference>
<evidence type="ECO:0000313" key="3">
    <source>
        <dbReference type="Proteomes" id="UP001156441"/>
    </source>
</evidence>
<comment type="caution">
    <text evidence="2">The sequence shown here is derived from an EMBL/GenBank/DDBJ whole genome shotgun (WGS) entry which is preliminary data.</text>
</comment>
<sequence length="56" mass="5806">MLLKILGAIVVIWVAFAVLGVVFKVLGTLLIVGAVITVGAIGYAAVKGASQRKQIR</sequence>
<accession>A0ABT2JDP2</accession>
<keyword evidence="1" id="KW-1133">Transmembrane helix</keyword>
<feature type="transmembrane region" description="Helical" evidence="1">
    <location>
        <begin position="5"/>
        <end position="23"/>
    </location>
</feature>
<feature type="transmembrane region" description="Helical" evidence="1">
    <location>
        <begin position="29"/>
        <end position="46"/>
    </location>
</feature>
<dbReference type="EMBL" id="JAFFZE010000016">
    <property type="protein sequence ID" value="MCT2585998.1"/>
    <property type="molecule type" value="Genomic_DNA"/>
</dbReference>
<proteinExistence type="predicted"/>
<name>A0ABT2JDP2_9PSEU</name>
<gene>
    <name evidence="2" type="ORF">JT362_23035</name>
</gene>